<keyword evidence="3 4" id="KW-0413">Isomerase</keyword>
<dbReference type="SMART" id="SM01005">
    <property type="entry name" value="Ala_racemase_C"/>
    <property type="match status" value="1"/>
</dbReference>
<evidence type="ECO:0000256" key="5">
    <source>
        <dbReference type="PIRSR" id="PIRSR600821-50"/>
    </source>
</evidence>
<dbReference type="SUPFAM" id="SSF50621">
    <property type="entry name" value="Alanine racemase C-terminal domain-like"/>
    <property type="match status" value="1"/>
</dbReference>
<comment type="catalytic activity">
    <reaction evidence="4">
        <text>L-alanine = D-alanine</text>
        <dbReference type="Rhea" id="RHEA:20249"/>
        <dbReference type="ChEBI" id="CHEBI:57416"/>
        <dbReference type="ChEBI" id="CHEBI:57972"/>
        <dbReference type="EC" id="5.1.1.1"/>
    </reaction>
</comment>
<feature type="binding site" evidence="4 6">
    <location>
        <position position="327"/>
    </location>
    <ligand>
        <name>substrate</name>
    </ligand>
</feature>
<dbReference type="NCBIfam" id="TIGR00492">
    <property type="entry name" value="alr"/>
    <property type="match status" value="1"/>
</dbReference>
<dbReference type="Pfam" id="PF00842">
    <property type="entry name" value="Ala_racemase_C"/>
    <property type="match status" value="1"/>
</dbReference>
<dbReference type="HAMAP" id="MF_01201">
    <property type="entry name" value="Ala_racemase"/>
    <property type="match status" value="1"/>
</dbReference>
<comment type="pathway">
    <text evidence="4">Amino-acid biosynthesis; D-alanine biosynthesis; D-alanine from L-alanine: step 1/1.</text>
</comment>
<dbReference type="InterPro" id="IPR000821">
    <property type="entry name" value="Ala_racemase"/>
</dbReference>
<evidence type="ECO:0000256" key="6">
    <source>
        <dbReference type="PIRSR" id="PIRSR600821-52"/>
    </source>
</evidence>
<dbReference type="InterPro" id="IPR001608">
    <property type="entry name" value="Ala_racemase_N"/>
</dbReference>
<dbReference type="InterPro" id="IPR020622">
    <property type="entry name" value="Ala_racemase_pyridoxalP-BS"/>
</dbReference>
<dbReference type="GO" id="GO:0005829">
    <property type="term" value="C:cytosol"/>
    <property type="evidence" value="ECO:0007669"/>
    <property type="project" value="TreeGrafter"/>
</dbReference>
<dbReference type="GO" id="GO:0030170">
    <property type="term" value="F:pyridoxal phosphate binding"/>
    <property type="evidence" value="ECO:0007669"/>
    <property type="project" value="UniProtKB-UniRule"/>
</dbReference>
<dbReference type="EC" id="5.1.1.1" evidence="4"/>
<name>A0A1F6V1G1_9BACT</name>
<sequence>MKQNKLPLGYIEISKKNLVHNFLSFRKLLPKGMKISAVVKSNAYGHGIEEVVRILNPYADYFQINSVEELERVRQITKKPILVLGYVQKGDIRRALKLKPILSVFNQQALRNINKISGELGIVQRIHLPIDALFGREGFLKDKWEDIFKEVKKCQNVKLIGLYAHFANIEDKGGITHAKKQVAEYHNALRALAEKFGFKNLKTHLSATSGTLAHEIAPYSGKDARPHDIVRIGLGLYGLWPSKHMKKRFGRRIVLKPVLSWKTKVAQVKELPKGYTVGYGLTFITRKKMRVAVIPQGYSDGVSRRLSNNGFVLIKGKRCKILGRTMMNMFVVNIDHVKGVKTEDEVVIIGRQGGAEIPIEEMAERIESINYEVVARLNPLLPKIVKN</sequence>
<dbReference type="Proteomes" id="UP000178985">
    <property type="component" value="Unassembled WGS sequence"/>
</dbReference>
<evidence type="ECO:0000313" key="8">
    <source>
        <dbReference type="EMBL" id="OGI63503.1"/>
    </source>
</evidence>
<keyword evidence="2 4" id="KW-0663">Pyridoxal phosphate</keyword>
<comment type="caution">
    <text evidence="8">The sequence shown here is derived from an EMBL/GenBank/DDBJ whole genome shotgun (WGS) entry which is preliminary data.</text>
</comment>
<evidence type="ECO:0000256" key="3">
    <source>
        <dbReference type="ARBA" id="ARBA00023235"/>
    </source>
</evidence>
<dbReference type="UniPathway" id="UPA00042">
    <property type="reaction ID" value="UER00497"/>
</dbReference>
<feature type="modified residue" description="N6-(pyridoxal phosphate)lysine" evidence="4 5">
    <location>
        <position position="40"/>
    </location>
</feature>
<feature type="active site" description="Proton acceptor; specific for L-alanine" evidence="4">
    <location>
        <position position="279"/>
    </location>
</feature>
<protein>
    <recommendedName>
        <fullName evidence="4">Alanine racemase</fullName>
        <ecNumber evidence="4">5.1.1.1</ecNumber>
    </recommendedName>
</protein>
<evidence type="ECO:0000259" key="7">
    <source>
        <dbReference type="SMART" id="SM01005"/>
    </source>
</evidence>
<organism evidence="8 9">
    <name type="scientific">Candidatus Nomurabacteria bacterium RIFCSPHIGHO2_01_FULL_40_20</name>
    <dbReference type="NCBI Taxonomy" id="1801738"/>
    <lineage>
        <taxon>Bacteria</taxon>
        <taxon>Candidatus Nomuraibacteriota</taxon>
    </lineage>
</organism>
<feature type="binding site" evidence="4 6">
    <location>
        <position position="136"/>
    </location>
    <ligand>
        <name>substrate</name>
    </ligand>
</feature>
<evidence type="ECO:0000256" key="1">
    <source>
        <dbReference type="ARBA" id="ARBA00001933"/>
    </source>
</evidence>
<reference evidence="8 9" key="1">
    <citation type="journal article" date="2016" name="Nat. Commun.">
        <title>Thousands of microbial genomes shed light on interconnected biogeochemical processes in an aquifer system.</title>
        <authorList>
            <person name="Anantharaman K."/>
            <person name="Brown C.T."/>
            <person name="Hug L.A."/>
            <person name="Sharon I."/>
            <person name="Castelle C.J."/>
            <person name="Probst A.J."/>
            <person name="Thomas B.C."/>
            <person name="Singh A."/>
            <person name="Wilkins M.J."/>
            <person name="Karaoz U."/>
            <person name="Brodie E.L."/>
            <person name="Williams K.H."/>
            <person name="Hubbard S.S."/>
            <person name="Banfield J.F."/>
        </authorList>
    </citation>
    <scope>NUCLEOTIDE SEQUENCE [LARGE SCALE GENOMIC DNA]</scope>
</reference>
<feature type="domain" description="Alanine racemase C-terminal" evidence="7">
    <location>
        <begin position="258"/>
        <end position="386"/>
    </location>
</feature>
<dbReference type="Pfam" id="PF01168">
    <property type="entry name" value="Ala_racemase_N"/>
    <property type="match status" value="1"/>
</dbReference>
<dbReference type="Gene3D" id="2.40.37.10">
    <property type="entry name" value="Lyase, Ornithine Decarboxylase, Chain A, domain 1"/>
    <property type="match status" value="1"/>
</dbReference>
<dbReference type="PANTHER" id="PTHR30511:SF0">
    <property type="entry name" value="ALANINE RACEMASE, CATABOLIC-RELATED"/>
    <property type="match status" value="1"/>
</dbReference>
<dbReference type="GO" id="GO:0008784">
    <property type="term" value="F:alanine racemase activity"/>
    <property type="evidence" value="ECO:0007669"/>
    <property type="project" value="UniProtKB-UniRule"/>
</dbReference>
<dbReference type="SUPFAM" id="SSF51419">
    <property type="entry name" value="PLP-binding barrel"/>
    <property type="match status" value="1"/>
</dbReference>
<gene>
    <name evidence="8" type="ORF">A2733_00430</name>
</gene>
<dbReference type="CDD" id="cd00430">
    <property type="entry name" value="PLPDE_III_AR"/>
    <property type="match status" value="1"/>
</dbReference>
<accession>A0A1F6V1G1</accession>
<dbReference type="Gene3D" id="3.20.20.10">
    <property type="entry name" value="Alanine racemase"/>
    <property type="match status" value="1"/>
</dbReference>
<dbReference type="PROSITE" id="PS00395">
    <property type="entry name" value="ALANINE_RACEMASE"/>
    <property type="match status" value="1"/>
</dbReference>
<proteinExistence type="inferred from homology"/>
<comment type="similarity">
    <text evidence="4">Belongs to the alanine racemase family.</text>
</comment>
<dbReference type="InterPro" id="IPR009006">
    <property type="entry name" value="Ala_racemase/Decarboxylase_C"/>
</dbReference>
<dbReference type="AlphaFoldDB" id="A0A1F6V1G1"/>
<dbReference type="PRINTS" id="PR00992">
    <property type="entry name" value="ALARACEMASE"/>
</dbReference>
<comment type="cofactor">
    <cofactor evidence="1 4 5">
        <name>pyridoxal 5'-phosphate</name>
        <dbReference type="ChEBI" id="CHEBI:597326"/>
    </cofactor>
</comment>
<dbReference type="InterPro" id="IPR011079">
    <property type="entry name" value="Ala_racemase_C"/>
</dbReference>
<evidence type="ECO:0000256" key="2">
    <source>
        <dbReference type="ARBA" id="ARBA00022898"/>
    </source>
</evidence>
<evidence type="ECO:0000256" key="4">
    <source>
        <dbReference type="HAMAP-Rule" id="MF_01201"/>
    </source>
</evidence>
<dbReference type="GO" id="GO:0030632">
    <property type="term" value="P:D-alanine biosynthetic process"/>
    <property type="evidence" value="ECO:0007669"/>
    <property type="project" value="UniProtKB-UniRule"/>
</dbReference>
<evidence type="ECO:0000313" key="9">
    <source>
        <dbReference type="Proteomes" id="UP000178985"/>
    </source>
</evidence>
<comment type="function">
    <text evidence="4">Catalyzes the interconversion of L-alanine and D-alanine. May also act on other amino acids.</text>
</comment>
<dbReference type="PANTHER" id="PTHR30511">
    <property type="entry name" value="ALANINE RACEMASE"/>
    <property type="match status" value="1"/>
</dbReference>
<dbReference type="InterPro" id="IPR029066">
    <property type="entry name" value="PLP-binding_barrel"/>
</dbReference>
<dbReference type="EMBL" id="MFTO01000018">
    <property type="protein sequence ID" value="OGI63503.1"/>
    <property type="molecule type" value="Genomic_DNA"/>
</dbReference>
<feature type="active site" description="Proton acceptor; specific for D-alanine" evidence="4">
    <location>
        <position position="40"/>
    </location>
</feature>